<dbReference type="Gene3D" id="2.40.50.140">
    <property type="entry name" value="Nucleic acid-binding proteins"/>
    <property type="match status" value="1"/>
</dbReference>
<dbReference type="GO" id="GO:0005634">
    <property type="term" value="C:nucleus"/>
    <property type="evidence" value="ECO:0007669"/>
    <property type="project" value="TreeGrafter"/>
</dbReference>
<dbReference type="PROSITE" id="PS51857">
    <property type="entry name" value="CSD_2"/>
    <property type="match status" value="1"/>
</dbReference>
<evidence type="ECO:0000313" key="7">
    <source>
        <dbReference type="WBParaSite" id="PSAMB.scaffold2597size22337.g18465.t1"/>
    </source>
</evidence>
<dbReference type="InterPro" id="IPR019844">
    <property type="entry name" value="CSD_CS"/>
</dbReference>
<feature type="compositionally biased region" description="Polar residues" evidence="4">
    <location>
        <begin position="271"/>
        <end position="298"/>
    </location>
</feature>
<dbReference type="AlphaFoldDB" id="A0A914VW22"/>
<dbReference type="SUPFAM" id="SSF50249">
    <property type="entry name" value="Nucleic acid-binding proteins"/>
    <property type="match status" value="1"/>
</dbReference>
<evidence type="ECO:0000256" key="4">
    <source>
        <dbReference type="SAM" id="MobiDB-lite"/>
    </source>
</evidence>
<feature type="compositionally biased region" description="Polar residues" evidence="4">
    <location>
        <begin position="110"/>
        <end position="125"/>
    </location>
</feature>
<comment type="subcellular location">
    <subcellularLocation>
        <location evidence="1">Cytoplasm</location>
    </subcellularLocation>
</comment>
<dbReference type="InterPro" id="IPR051373">
    <property type="entry name" value="Lin-28_RNA-binding"/>
</dbReference>
<evidence type="ECO:0000256" key="1">
    <source>
        <dbReference type="ARBA" id="ARBA00004496"/>
    </source>
</evidence>
<dbReference type="GO" id="GO:0031054">
    <property type="term" value="P:pre-miRNA processing"/>
    <property type="evidence" value="ECO:0007669"/>
    <property type="project" value="TreeGrafter"/>
</dbReference>
<dbReference type="GO" id="GO:0003729">
    <property type="term" value="F:mRNA binding"/>
    <property type="evidence" value="ECO:0007669"/>
    <property type="project" value="TreeGrafter"/>
</dbReference>
<keyword evidence="6" id="KW-1185">Reference proteome</keyword>
<dbReference type="InterPro" id="IPR011129">
    <property type="entry name" value="CSD"/>
</dbReference>
<evidence type="ECO:0000259" key="5">
    <source>
        <dbReference type="PROSITE" id="PS51857"/>
    </source>
</evidence>
<reference evidence="7" key="1">
    <citation type="submission" date="2022-11" db="UniProtKB">
        <authorList>
            <consortium name="WormBaseParasite"/>
        </authorList>
    </citation>
    <scope>IDENTIFICATION</scope>
</reference>
<dbReference type="PROSITE" id="PS00352">
    <property type="entry name" value="CSD_1"/>
    <property type="match status" value="1"/>
</dbReference>
<dbReference type="GO" id="GO:0005737">
    <property type="term" value="C:cytoplasm"/>
    <property type="evidence" value="ECO:0007669"/>
    <property type="project" value="UniProtKB-SubCell"/>
</dbReference>
<dbReference type="GO" id="GO:0019899">
    <property type="term" value="F:enzyme binding"/>
    <property type="evidence" value="ECO:0007669"/>
    <property type="project" value="UniProtKB-ARBA"/>
</dbReference>
<comment type="similarity">
    <text evidence="2">Belongs to the lin-28 family.</text>
</comment>
<feature type="region of interest" description="Disordered" evidence="4">
    <location>
        <begin position="191"/>
        <end position="211"/>
    </location>
</feature>
<feature type="region of interest" description="Disordered" evidence="4">
    <location>
        <begin position="37"/>
        <end position="75"/>
    </location>
</feature>
<dbReference type="CDD" id="cd04458">
    <property type="entry name" value="CSP_CDS"/>
    <property type="match status" value="1"/>
</dbReference>
<dbReference type="Pfam" id="PF00313">
    <property type="entry name" value="CSD"/>
    <property type="match status" value="1"/>
</dbReference>
<dbReference type="PANTHER" id="PTHR46109">
    <property type="entry name" value="PROTEIN LIN-28"/>
    <property type="match status" value="1"/>
</dbReference>
<dbReference type="Proteomes" id="UP000887566">
    <property type="component" value="Unplaced"/>
</dbReference>
<dbReference type="Pfam" id="PF00098">
    <property type="entry name" value="zf-CCHC"/>
    <property type="match status" value="1"/>
</dbReference>
<dbReference type="InterPro" id="IPR036875">
    <property type="entry name" value="Znf_CCHC_sf"/>
</dbReference>
<feature type="compositionally biased region" description="Pro residues" evidence="4">
    <location>
        <begin position="53"/>
        <end position="62"/>
    </location>
</feature>
<feature type="compositionally biased region" description="Basic and acidic residues" evidence="4">
    <location>
        <begin position="94"/>
        <end position="108"/>
    </location>
</feature>
<dbReference type="SUPFAM" id="SSF57756">
    <property type="entry name" value="Retrovirus zinc finger-like domains"/>
    <property type="match status" value="1"/>
</dbReference>
<dbReference type="InterPro" id="IPR002059">
    <property type="entry name" value="CSP_DNA-bd"/>
</dbReference>
<dbReference type="PANTHER" id="PTHR46109:SF1">
    <property type="entry name" value="PROTEIN LIN-28 HOMOLOG"/>
    <property type="match status" value="1"/>
</dbReference>
<sequence>MSGGARTLRTVVMFTGRPLRSRHVIAVLRRRALLGRSPISCKRDGQHNTGQPRGPPSPPPSPLTGQRRRDLRASPRCFQPALRAVIYEMNSTNNHDEQHGDQHGDHQKVNGASPSSAPTNGSAESHTSDDDGALRVGKCKWFNVLKGFGFITPDDGSDEVFVHQSVLKMPGFRSLEAGEVVEFRAKQSERGWEATQASGPEATDCKGSTVRPLGKKKHKKIRCFNCGQYGNHLAAKCKLGSVEKVCYHCKAIDHLIADCPERTSGQKHSENNNGQVLISSPTPHIMQDNGTANQTSAE</sequence>
<dbReference type="WBParaSite" id="PSAMB.scaffold2597size22337.g18465.t1">
    <property type="protein sequence ID" value="PSAMB.scaffold2597size22337.g18465.t1"/>
    <property type="gene ID" value="PSAMB.scaffold2597size22337.g18465"/>
</dbReference>
<dbReference type="InterPro" id="IPR012340">
    <property type="entry name" value="NA-bd_OB-fold"/>
</dbReference>
<evidence type="ECO:0000256" key="2">
    <source>
        <dbReference type="ARBA" id="ARBA00008840"/>
    </source>
</evidence>
<dbReference type="SMART" id="SM00357">
    <property type="entry name" value="CSP"/>
    <property type="match status" value="1"/>
</dbReference>
<feature type="region of interest" description="Disordered" evidence="4">
    <location>
        <begin position="93"/>
        <end position="131"/>
    </location>
</feature>
<dbReference type="GO" id="GO:0008270">
    <property type="term" value="F:zinc ion binding"/>
    <property type="evidence" value="ECO:0007669"/>
    <property type="project" value="InterPro"/>
</dbReference>
<dbReference type="InterPro" id="IPR001878">
    <property type="entry name" value="Znf_CCHC"/>
</dbReference>
<protein>
    <submittedName>
        <fullName evidence="7">CSD domain-containing protein</fullName>
    </submittedName>
</protein>
<proteinExistence type="inferred from homology"/>
<accession>A0A914VW22</accession>
<feature type="domain" description="CSD" evidence="5">
    <location>
        <begin position="134"/>
        <end position="199"/>
    </location>
</feature>
<evidence type="ECO:0000256" key="3">
    <source>
        <dbReference type="ARBA" id="ARBA00022490"/>
    </source>
</evidence>
<feature type="region of interest" description="Disordered" evidence="4">
    <location>
        <begin position="263"/>
        <end position="298"/>
    </location>
</feature>
<organism evidence="6 7">
    <name type="scientific">Plectus sambesii</name>
    <dbReference type="NCBI Taxonomy" id="2011161"/>
    <lineage>
        <taxon>Eukaryota</taxon>
        <taxon>Metazoa</taxon>
        <taxon>Ecdysozoa</taxon>
        <taxon>Nematoda</taxon>
        <taxon>Chromadorea</taxon>
        <taxon>Plectida</taxon>
        <taxon>Plectina</taxon>
        <taxon>Plectoidea</taxon>
        <taxon>Plectidae</taxon>
        <taxon>Plectus</taxon>
    </lineage>
</organism>
<evidence type="ECO:0000313" key="6">
    <source>
        <dbReference type="Proteomes" id="UP000887566"/>
    </source>
</evidence>
<dbReference type="Gene3D" id="4.10.60.10">
    <property type="entry name" value="Zinc finger, CCHC-type"/>
    <property type="match status" value="1"/>
</dbReference>
<dbReference type="SMART" id="SM00343">
    <property type="entry name" value="ZnF_C2HC"/>
    <property type="match status" value="2"/>
</dbReference>
<dbReference type="PRINTS" id="PR00050">
    <property type="entry name" value="COLDSHOCK"/>
</dbReference>
<name>A0A914VW22_9BILA</name>
<keyword evidence="3" id="KW-0963">Cytoplasm</keyword>